<reference evidence="3" key="2">
    <citation type="submission" date="2015-01" db="EMBL/GenBank/DDBJ databases">
        <title>Evolutionary Origins and Diversification of the Mycorrhizal Mutualists.</title>
        <authorList>
            <consortium name="DOE Joint Genome Institute"/>
            <consortium name="Mycorrhizal Genomics Consortium"/>
            <person name="Kohler A."/>
            <person name="Kuo A."/>
            <person name="Nagy L.G."/>
            <person name="Floudas D."/>
            <person name="Copeland A."/>
            <person name="Barry K.W."/>
            <person name="Cichocki N."/>
            <person name="Veneault-Fourrey C."/>
            <person name="LaButti K."/>
            <person name="Lindquist E.A."/>
            <person name="Lipzen A."/>
            <person name="Lundell T."/>
            <person name="Morin E."/>
            <person name="Murat C."/>
            <person name="Riley R."/>
            <person name="Ohm R."/>
            <person name="Sun H."/>
            <person name="Tunlid A."/>
            <person name="Henrissat B."/>
            <person name="Grigoriev I.V."/>
            <person name="Hibbett D.S."/>
            <person name="Martin F."/>
        </authorList>
    </citation>
    <scope>NUCLEOTIDE SEQUENCE [LARGE SCALE GENOMIC DNA]</scope>
    <source>
        <strain evidence="3">LaAM-08-1</strain>
    </source>
</reference>
<evidence type="ECO:0000313" key="2">
    <source>
        <dbReference type="EMBL" id="KIJ96951.1"/>
    </source>
</evidence>
<name>A0A0C9XH03_9AGAR</name>
<feature type="compositionally biased region" description="Basic residues" evidence="1">
    <location>
        <begin position="121"/>
        <end position="130"/>
    </location>
</feature>
<feature type="region of interest" description="Disordered" evidence="1">
    <location>
        <begin position="45"/>
        <end position="68"/>
    </location>
</feature>
<dbReference type="HOGENOM" id="CLU_1938500_0_0_1"/>
<organism evidence="2 3">
    <name type="scientific">Laccaria amethystina LaAM-08-1</name>
    <dbReference type="NCBI Taxonomy" id="1095629"/>
    <lineage>
        <taxon>Eukaryota</taxon>
        <taxon>Fungi</taxon>
        <taxon>Dikarya</taxon>
        <taxon>Basidiomycota</taxon>
        <taxon>Agaricomycotina</taxon>
        <taxon>Agaricomycetes</taxon>
        <taxon>Agaricomycetidae</taxon>
        <taxon>Agaricales</taxon>
        <taxon>Agaricineae</taxon>
        <taxon>Hydnangiaceae</taxon>
        <taxon>Laccaria</taxon>
    </lineage>
</organism>
<protein>
    <submittedName>
        <fullName evidence="2">Uncharacterized protein</fullName>
    </submittedName>
</protein>
<feature type="region of interest" description="Disordered" evidence="1">
    <location>
        <begin position="91"/>
        <end position="130"/>
    </location>
</feature>
<proteinExistence type="predicted"/>
<dbReference type="EMBL" id="KN838706">
    <property type="protein sequence ID" value="KIJ96951.1"/>
    <property type="molecule type" value="Genomic_DNA"/>
</dbReference>
<evidence type="ECO:0000256" key="1">
    <source>
        <dbReference type="SAM" id="MobiDB-lite"/>
    </source>
</evidence>
<feature type="compositionally biased region" description="Basic residues" evidence="1">
    <location>
        <begin position="103"/>
        <end position="114"/>
    </location>
</feature>
<feature type="compositionally biased region" description="Polar residues" evidence="1">
    <location>
        <begin position="46"/>
        <end position="59"/>
    </location>
</feature>
<reference evidence="2 3" key="1">
    <citation type="submission" date="2014-04" db="EMBL/GenBank/DDBJ databases">
        <authorList>
            <consortium name="DOE Joint Genome Institute"/>
            <person name="Kuo A."/>
            <person name="Kohler A."/>
            <person name="Nagy L.G."/>
            <person name="Floudas D."/>
            <person name="Copeland A."/>
            <person name="Barry K.W."/>
            <person name="Cichocki N."/>
            <person name="Veneault-Fourrey C."/>
            <person name="LaButti K."/>
            <person name="Lindquist E.A."/>
            <person name="Lipzen A."/>
            <person name="Lundell T."/>
            <person name="Morin E."/>
            <person name="Murat C."/>
            <person name="Sun H."/>
            <person name="Tunlid A."/>
            <person name="Henrissat B."/>
            <person name="Grigoriev I.V."/>
            <person name="Hibbett D.S."/>
            <person name="Martin F."/>
            <person name="Nordberg H.P."/>
            <person name="Cantor M.N."/>
            <person name="Hua S.X."/>
        </authorList>
    </citation>
    <scope>NUCLEOTIDE SEQUENCE [LARGE SCALE GENOMIC DNA]</scope>
    <source>
        <strain evidence="2 3">LaAM-08-1</strain>
    </source>
</reference>
<sequence length="130" mass="14739">LRNAFIRTGKKWFESTLRASAIYFLHTCNHSYVHFIGPACPAGLEDQQSISHQKPTSELQFEPRGPGMSALPLSQIGRSAADGTLEIRMSSSGASGLRIPSPHAHRLRPLRIRSRREPSHWKSRRWRKRA</sequence>
<accession>A0A0C9XH03</accession>
<feature type="non-terminal residue" evidence="2">
    <location>
        <position position="1"/>
    </location>
</feature>
<dbReference type="AlphaFoldDB" id="A0A0C9XH03"/>
<evidence type="ECO:0000313" key="3">
    <source>
        <dbReference type="Proteomes" id="UP000054477"/>
    </source>
</evidence>
<dbReference type="Proteomes" id="UP000054477">
    <property type="component" value="Unassembled WGS sequence"/>
</dbReference>
<keyword evidence="3" id="KW-1185">Reference proteome</keyword>
<gene>
    <name evidence="2" type="ORF">K443DRAFT_633509</name>
</gene>